<dbReference type="SUPFAM" id="SSF81296">
    <property type="entry name" value="E set domains"/>
    <property type="match status" value="2"/>
</dbReference>
<gene>
    <name evidence="3" type="ORF">GCM10018781_43580</name>
</gene>
<evidence type="ECO:0000259" key="2">
    <source>
        <dbReference type="SMART" id="SM00429"/>
    </source>
</evidence>
<dbReference type="Pfam" id="PF01833">
    <property type="entry name" value="TIG"/>
    <property type="match status" value="2"/>
</dbReference>
<proteinExistence type="predicted"/>
<dbReference type="SMART" id="SM00429">
    <property type="entry name" value="IPT"/>
    <property type="match status" value="2"/>
</dbReference>
<dbReference type="EMBL" id="BNBO01000025">
    <property type="protein sequence ID" value="GHH75213.1"/>
    <property type="molecule type" value="Genomic_DNA"/>
</dbReference>
<evidence type="ECO:0000256" key="1">
    <source>
        <dbReference type="SAM" id="SignalP"/>
    </source>
</evidence>
<accession>A0A919G094</accession>
<reference evidence="3" key="2">
    <citation type="submission" date="2020-09" db="EMBL/GenBank/DDBJ databases">
        <authorList>
            <person name="Sun Q."/>
            <person name="Ohkuma M."/>
        </authorList>
    </citation>
    <scope>NUCLEOTIDE SEQUENCE</scope>
    <source>
        <strain evidence="3">JCM 4646</strain>
    </source>
</reference>
<protein>
    <recommendedName>
        <fullName evidence="2">IPT/TIG domain-containing protein</fullName>
    </recommendedName>
</protein>
<name>A0A919G094_9ACTN</name>
<dbReference type="InterPro" id="IPR014756">
    <property type="entry name" value="Ig_E-set"/>
</dbReference>
<dbReference type="InterPro" id="IPR013783">
    <property type="entry name" value="Ig-like_fold"/>
</dbReference>
<organism evidence="3 4">
    <name type="scientific">Kitasatospora indigofera</name>
    <dbReference type="NCBI Taxonomy" id="67307"/>
    <lineage>
        <taxon>Bacteria</taxon>
        <taxon>Bacillati</taxon>
        <taxon>Actinomycetota</taxon>
        <taxon>Actinomycetes</taxon>
        <taxon>Kitasatosporales</taxon>
        <taxon>Streptomycetaceae</taxon>
        <taxon>Kitasatospora</taxon>
    </lineage>
</organism>
<dbReference type="Gene3D" id="2.60.40.10">
    <property type="entry name" value="Immunoglobulins"/>
    <property type="match status" value="2"/>
</dbReference>
<keyword evidence="4" id="KW-1185">Reference proteome</keyword>
<dbReference type="Proteomes" id="UP000617734">
    <property type="component" value="Unassembled WGS sequence"/>
</dbReference>
<dbReference type="RefSeq" id="WP_190212565.1">
    <property type="nucleotide sequence ID" value="NZ_BNBO01000025.1"/>
</dbReference>
<dbReference type="InterPro" id="IPR002909">
    <property type="entry name" value="IPT_dom"/>
</dbReference>
<evidence type="ECO:0000313" key="3">
    <source>
        <dbReference type="EMBL" id="GHH75213.1"/>
    </source>
</evidence>
<keyword evidence="1" id="KW-0732">Signal</keyword>
<dbReference type="AlphaFoldDB" id="A0A919G094"/>
<feature type="domain" description="IPT/TIG" evidence="2">
    <location>
        <begin position="260"/>
        <end position="342"/>
    </location>
</feature>
<feature type="domain" description="IPT/TIG" evidence="2">
    <location>
        <begin position="174"/>
        <end position="252"/>
    </location>
</feature>
<comment type="caution">
    <text evidence="3">The sequence shown here is derived from an EMBL/GenBank/DDBJ whole genome shotgun (WGS) entry which is preliminary data.</text>
</comment>
<dbReference type="GO" id="GO:0005975">
    <property type="term" value="P:carbohydrate metabolic process"/>
    <property type="evidence" value="ECO:0007669"/>
    <property type="project" value="UniProtKB-ARBA"/>
</dbReference>
<sequence length="343" mass="33153">MIIKLAKAGLAAALALTSLSAAGATTASAAGPVQGPDLAVSQSGNYPIFPIDNTNMGVTWSSAGTADVTGATHLTVELPPGVTTDGALMYSVPPDFTFTQTVSADRRRLEATFVGTRRPGRSDFMKVQLGTHGTVRPSGTIRVTASNRDDADLSDNVSSYAIGVGPIASAAPAAPAVTAIDTTTGPAAGGTAVTVTGTALDNGFVLFGDRPATGGCTSTSCTVTAPAGAGSLPVTVVTPGGHADAPAAFGYVGTPPVPAAPAVTSIGTATGGPAAGGTALTVLGSGLTYGTVAFGGVPATHVSCGPTACTAVSPAGTGTVDVTVTTPGGTSAPVTADRFTYTA</sequence>
<dbReference type="GeneID" id="95354755"/>
<feature type="signal peptide" evidence="1">
    <location>
        <begin position="1"/>
        <end position="29"/>
    </location>
</feature>
<evidence type="ECO:0000313" key="4">
    <source>
        <dbReference type="Proteomes" id="UP000617734"/>
    </source>
</evidence>
<feature type="chain" id="PRO_5037680680" description="IPT/TIG domain-containing protein" evidence="1">
    <location>
        <begin position="30"/>
        <end position="343"/>
    </location>
</feature>
<reference evidence="3" key="1">
    <citation type="journal article" date="2014" name="Int. J. Syst. Evol. Microbiol.">
        <title>Complete genome sequence of Corynebacterium casei LMG S-19264T (=DSM 44701T), isolated from a smear-ripened cheese.</title>
        <authorList>
            <consortium name="US DOE Joint Genome Institute (JGI-PGF)"/>
            <person name="Walter F."/>
            <person name="Albersmeier A."/>
            <person name="Kalinowski J."/>
            <person name="Ruckert C."/>
        </authorList>
    </citation>
    <scope>NUCLEOTIDE SEQUENCE</scope>
    <source>
        <strain evidence="3">JCM 4646</strain>
    </source>
</reference>